<dbReference type="PROSITE" id="PS51257">
    <property type="entry name" value="PROKAR_LIPOPROTEIN"/>
    <property type="match status" value="1"/>
</dbReference>
<dbReference type="OrthoDB" id="7835439at2"/>
<evidence type="ECO:0000256" key="1">
    <source>
        <dbReference type="SAM" id="MobiDB-lite"/>
    </source>
</evidence>
<name>A0A2P7S7P8_9HYPH</name>
<keyword evidence="4" id="KW-1185">Reference proteome</keyword>
<organism evidence="3 4">
    <name type="scientific">Pseudaminobacter soli</name>
    <name type="common">ex Li et al. 2025</name>
    <dbReference type="NCBI Taxonomy" id="1295366"/>
    <lineage>
        <taxon>Bacteria</taxon>
        <taxon>Pseudomonadati</taxon>
        <taxon>Pseudomonadota</taxon>
        <taxon>Alphaproteobacteria</taxon>
        <taxon>Hyphomicrobiales</taxon>
        <taxon>Phyllobacteriaceae</taxon>
        <taxon>Pseudaminobacter</taxon>
    </lineage>
</organism>
<feature type="region of interest" description="Disordered" evidence="1">
    <location>
        <begin position="52"/>
        <end position="197"/>
    </location>
</feature>
<dbReference type="RefSeq" id="WP_106725587.1">
    <property type="nucleotide sequence ID" value="NZ_PXYL01000010.1"/>
</dbReference>
<evidence type="ECO:0000313" key="3">
    <source>
        <dbReference type="EMBL" id="PSJ58494.1"/>
    </source>
</evidence>
<evidence type="ECO:0000256" key="2">
    <source>
        <dbReference type="SAM" id="SignalP"/>
    </source>
</evidence>
<dbReference type="EMBL" id="PXYL01000010">
    <property type="protein sequence ID" value="PSJ58494.1"/>
    <property type="molecule type" value="Genomic_DNA"/>
</dbReference>
<proteinExistence type="predicted"/>
<dbReference type="AlphaFoldDB" id="A0A2P7S7P8"/>
<feature type="compositionally biased region" description="Basic and acidic residues" evidence="1">
    <location>
        <begin position="150"/>
        <end position="165"/>
    </location>
</feature>
<feature type="compositionally biased region" description="Basic and acidic residues" evidence="1">
    <location>
        <begin position="53"/>
        <end position="73"/>
    </location>
</feature>
<feature type="chain" id="PRO_5015129274" description="Lipoprotein" evidence="2">
    <location>
        <begin position="23"/>
        <end position="222"/>
    </location>
</feature>
<evidence type="ECO:0008006" key="5">
    <source>
        <dbReference type="Google" id="ProtNLM"/>
    </source>
</evidence>
<evidence type="ECO:0000313" key="4">
    <source>
        <dbReference type="Proteomes" id="UP000240653"/>
    </source>
</evidence>
<gene>
    <name evidence="3" type="ORF">C7I85_18990</name>
</gene>
<feature type="compositionally biased region" description="Basic and acidic residues" evidence="1">
    <location>
        <begin position="96"/>
        <end position="114"/>
    </location>
</feature>
<feature type="compositionally biased region" description="Polar residues" evidence="1">
    <location>
        <begin position="126"/>
        <end position="141"/>
    </location>
</feature>
<accession>A0A2P7S7P8</accession>
<feature type="compositionally biased region" description="Polar residues" evidence="1">
    <location>
        <begin position="79"/>
        <end position="89"/>
    </location>
</feature>
<comment type="caution">
    <text evidence="3">The sequence shown here is derived from an EMBL/GenBank/DDBJ whole genome shotgun (WGS) entry which is preliminary data.</text>
</comment>
<sequence>MTEKTRARVALLALVASGLSVSGCVSSPTYGTDKTSTEQLVGDVSGILSVAPKRHESIDYKPRPDLVKPKAGEKPNLPAPQQSIVTADNTVWPESPEQRRARLRAEATANRDKPGWTPGIQGDTEAPSSADPQSANGSQRAFESGILKPGNEKAQREAFNKRLAESKQGNASTRKYLSEPPLDYRQPSANAPVGDVGEDEYKKERRLKAAAGKSSWRSIWPW</sequence>
<feature type="signal peptide" evidence="2">
    <location>
        <begin position="1"/>
        <end position="22"/>
    </location>
</feature>
<reference evidence="3 4" key="1">
    <citation type="submission" date="2018-03" db="EMBL/GenBank/DDBJ databases">
        <title>The draft genome of Mesorhizobium soli JCM 19897.</title>
        <authorList>
            <person name="Li L."/>
            <person name="Liu L."/>
            <person name="Liang L."/>
            <person name="Wang T."/>
            <person name="Zhang X."/>
        </authorList>
    </citation>
    <scope>NUCLEOTIDE SEQUENCE [LARGE SCALE GENOMIC DNA]</scope>
    <source>
        <strain evidence="3 4">JCM 19897</strain>
    </source>
</reference>
<dbReference type="Proteomes" id="UP000240653">
    <property type="component" value="Unassembled WGS sequence"/>
</dbReference>
<keyword evidence="2" id="KW-0732">Signal</keyword>
<protein>
    <recommendedName>
        <fullName evidence="5">Lipoprotein</fullName>
    </recommendedName>
</protein>